<evidence type="ECO:0000313" key="1">
    <source>
        <dbReference type="EMBL" id="UOE42334.1"/>
    </source>
</evidence>
<reference evidence="1 2" key="1">
    <citation type="submission" date="2022-03" db="EMBL/GenBank/DDBJ databases">
        <title>Chryseobacterium sp. isolated from particulate matters in swine house.</title>
        <authorList>
            <person name="Won M."/>
            <person name="Kim S.-J."/>
            <person name="Kwon S.-W."/>
        </authorList>
    </citation>
    <scope>NUCLEOTIDE SEQUENCE [LARGE SCALE GENOMIC DNA]</scope>
    <source>
        <strain evidence="1 2">SC2-2</strain>
    </source>
</reference>
<gene>
    <name evidence="1" type="ORF">MTP09_06780</name>
</gene>
<dbReference type="EMBL" id="CP094532">
    <property type="protein sequence ID" value="UOE42334.1"/>
    <property type="molecule type" value="Genomic_DNA"/>
</dbReference>
<dbReference type="Pfam" id="PF02635">
    <property type="entry name" value="DsrE"/>
    <property type="match status" value="1"/>
</dbReference>
<evidence type="ECO:0000313" key="2">
    <source>
        <dbReference type="Proteomes" id="UP000831460"/>
    </source>
</evidence>
<dbReference type="Gene3D" id="3.40.1260.10">
    <property type="entry name" value="DsrEFH-like"/>
    <property type="match status" value="1"/>
</dbReference>
<dbReference type="InterPro" id="IPR003787">
    <property type="entry name" value="Sulphur_relay_DsrE/F-like"/>
</dbReference>
<organism evidence="1 2">
    <name type="scientific">Chryseobacterium suipulveris</name>
    <dbReference type="NCBI Taxonomy" id="2929800"/>
    <lineage>
        <taxon>Bacteria</taxon>
        <taxon>Pseudomonadati</taxon>
        <taxon>Bacteroidota</taxon>
        <taxon>Flavobacteriia</taxon>
        <taxon>Flavobacteriales</taxon>
        <taxon>Weeksellaceae</taxon>
        <taxon>Chryseobacterium group</taxon>
        <taxon>Chryseobacterium</taxon>
    </lineage>
</organism>
<protein>
    <submittedName>
        <fullName evidence="1">DsrE family protein</fullName>
    </submittedName>
</protein>
<dbReference type="InterPro" id="IPR027396">
    <property type="entry name" value="DsrEFH-like"/>
</dbReference>
<dbReference type="SUPFAM" id="SSF75169">
    <property type="entry name" value="DsrEFH-like"/>
    <property type="match status" value="1"/>
</dbReference>
<name>A0ABY4BT16_9FLAO</name>
<keyword evidence="2" id="KW-1185">Reference proteome</keyword>
<accession>A0ABY4BT16</accession>
<dbReference type="Proteomes" id="UP000831460">
    <property type="component" value="Chromosome"/>
</dbReference>
<proteinExistence type="predicted"/>
<dbReference type="RefSeq" id="WP_243551397.1">
    <property type="nucleotide sequence ID" value="NZ_CP094532.1"/>
</dbReference>
<sequence length="293" mass="33779">MVKYAANEKFPKLYFPFVSYAKAMKADPNGGDTFRKKFTEEFAKDFKSKPESDRTMGAMYFFDPKIVKELAKQKDEFVEKLTLKKSDSISFKDAGSLLSFELAKQFTEKTLEIGQPIVKGYIPEYSQPFITGSLWASVTKPKEVNDFPDLTKDYKLLFELTDFNWKSDKETAYKNENYFLVETTRILNLHAGSGIPTDRNKPVYVLHSYAMDILMNNDNYKKKYKVDNPNLALIKQLQSKGAKFVVCGQSMTWQGWKLSDFTEDVKEAFSAKTALTSYQKQGYILHKIDAQRQ</sequence>